<dbReference type="EMBL" id="JACBYQ010000001">
    <property type="protein sequence ID" value="NYE94742.1"/>
    <property type="molecule type" value="Genomic_DNA"/>
</dbReference>
<evidence type="ECO:0000256" key="1">
    <source>
        <dbReference type="SAM" id="SignalP"/>
    </source>
</evidence>
<proteinExistence type="predicted"/>
<reference evidence="2 3" key="1">
    <citation type="submission" date="2020-07" db="EMBL/GenBank/DDBJ databases">
        <title>Sequencing the genomes of 1000 actinobacteria strains.</title>
        <authorList>
            <person name="Klenk H.-P."/>
        </authorList>
    </citation>
    <scope>NUCLEOTIDE SEQUENCE [LARGE SCALE GENOMIC DNA]</scope>
    <source>
        <strain evidence="2 3">DSM 102047</strain>
    </source>
</reference>
<keyword evidence="3" id="KW-1185">Reference proteome</keyword>
<organism evidence="2 3">
    <name type="scientific">Psychromicrobium silvestre</name>
    <dbReference type="NCBI Taxonomy" id="1645614"/>
    <lineage>
        <taxon>Bacteria</taxon>
        <taxon>Bacillati</taxon>
        <taxon>Actinomycetota</taxon>
        <taxon>Actinomycetes</taxon>
        <taxon>Micrococcales</taxon>
        <taxon>Micrococcaceae</taxon>
        <taxon>Psychromicrobium</taxon>
    </lineage>
</organism>
<name>A0A7Y9LSG0_9MICC</name>
<sequence>MKLTKRFSVLVITVLFALFVVAPTAQAYGGGTWQAQPINCNMGTFSGSSSWYSGNLAQAETSESGNFCWTGNQQVSAAIHDNYRKGYNYSYGANYVSTTYPGVAYYSTWAVFINGATLQPRPHSLSPDITGASNVPATDWSNDMRKGSLAV</sequence>
<dbReference type="AlphaFoldDB" id="A0A7Y9LSG0"/>
<keyword evidence="1" id="KW-0732">Signal</keyword>
<dbReference type="Proteomes" id="UP000521748">
    <property type="component" value="Unassembled WGS sequence"/>
</dbReference>
<feature type="chain" id="PRO_5030578574" evidence="1">
    <location>
        <begin position="28"/>
        <end position="151"/>
    </location>
</feature>
<protein>
    <submittedName>
        <fullName evidence="2">Uncharacterized protein</fullName>
    </submittedName>
</protein>
<evidence type="ECO:0000313" key="3">
    <source>
        <dbReference type="Proteomes" id="UP000521748"/>
    </source>
</evidence>
<evidence type="ECO:0000313" key="2">
    <source>
        <dbReference type="EMBL" id="NYE94742.1"/>
    </source>
</evidence>
<dbReference type="RefSeq" id="WP_179388466.1">
    <property type="nucleotide sequence ID" value="NZ_JACBYQ010000001.1"/>
</dbReference>
<gene>
    <name evidence="2" type="ORF">FHU41_000963</name>
</gene>
<feature type="signal peptide" evidence="1">
    <location>
        <begin position="1"/>
        <end position="27"/>
    </location>
</feature>
<comment type="caution">
    <text evidence="2">The sequence shown here is derived from an EMBL/GenBank/DDBJ whole genome shotgun (WGS) entry which is preliminary data.</text>
</comment>
<accession>A0A7Y9LSG0</accession>